<dbReference type="InterPro" id="IPR049720">
    <property type="entry name" value="EF1B_bsu/dsu"/>
</dbReference>
<evidence type="ECO:0000313" key="9">
    <source>
        <dbReference type="Proteomes" id="UP000193920"/>
    </source>
</evidence>
<evidence type="ECO:0000259" key="6">
    <source>
        <dbReference type="SMART" id="SM00888"/>
    </source>
</evidence>
<evidence type="ECO:0000256" key="5">
    <source>
        <dbReference type="SAM" id="MobiDB-lite"/>
    </source>
</evidence>
<dbReference type="GO" id="GO:0003746">
    <property type="term" value="F:translation elongation factor activity"/>
    <property type="evidence" value="ECO:0007669"/>
    <property type="project" value="UniProtKB-KW"/>
</dbReference>
<dbReference type="PANTHER" id="PTHR11595">
    <property type="entry name" value="EF-HAND AND COILED-COIL DOMAIN-CONTAINING FAMILY MEMBER"/>
    <property type="match status" value="1"/>
</dbReference>
<dbReference type="CDD" id="cd00292">
    <property type="entry name" value="EF1B"/>
    <property type="match status" value="1"/>
</dbReference>
<dbReference type="SUPFAM" id="SSF47616">
    <property type="entry name" value="GST C-terminal domain-like"/>
    <property type="match status" value="1"/>
</dbReference>
<name>A0A1Y2D0I4_9FUNG</name>
<reference evidence="8 9" key="1">
    <citation type="submission" date="2016-08" db="EMBL/GenBank/DDBJ databases">
        <title>A Parts List for Fungal Cellulosomes Revealed by Comparative Genomics.</title>
        <authorList>
            <consortium name="DOE Joint Genome Institute"/>
            <person name="Haitjema C.H."/>
            <person name="Gilmore S.P."/>
            <person name="Henske J.K."/>
            <person name="Solomon K.V."/>
            <person name="De Groot R."/>
            <person name="Kuo A."/>
            <person name="Mondo S.J."/>
            <person name="Salamov A.A."/>
            <person name="Labutti K."/>
            <person name="Zhao Z."/>
            <person name="Chiniquy J."/>
            <person name="Barry K."/>
            <person name="Brewer H.M."/>
            <person name="Purvine S.O."/>
            <person name="Wright A.T."/>
            <person name="Boxma B."/>
            <person name="Van Alen T."/>
            <person name="Hackstein J.H."/>
            <person name="Baker S.E."/>
            <person name="Grigoriev I.V."/>
            <person name="O'Malley M.A."/>
        </authorList>
    </citation>
    <scope>NUCLEOTIDE SEQUENCE [LARGE SCALE GENOMIC DNA]</scope>
    <source>
        <strain evidence="8 9">G1</strain>
    </source>
</reference>
<dbReference type="Gene3D" id="1.20.1050.130">
    <property type="match status" value="1"/>
</dbReference>
<dbReference type="PANTHER" id="PTHR11595:SF21">
    <property type="entry name" value="ELONGATION FACTOR 1-BETA"/>
    <property type="match status" value="1"/>
</dbReference>
<gene>
    <name evidence="8" type="ORF">LY90DRAFT_383519</name>
</gene>
<keyword evidence="4" id="KW-0648">Protein biosynthesis</keyword>
<evidence type="ECO:0000256" key="3">
    <source>
        <dbReference type="ARBA" id="ARBA00022768"/>
    </source>
</evidence>
<dbReference type="Gene3D" id="3.30.70.60">
    <property type="match status" value="1"/>
</dbReference>
<dbReference type="SMART" id="SM00888">
    <property type="entry name" value="EF1_GNE"/>
    <property type="match status" value="1"/>
</dbReference>
<evidence type="ECO:0000256" key="1">
    <source>
        <dbReference type="ARBA" id="ARBA00007411"/>
    </source>
</evidence>
<accession>A0A1Y2D0I4</accession>
<dbReference type="GO" id="GO:0005085">
    <property type="term" value="F:guanyl-nucleotide exchange factor activity"/>
    <property type="evidence" value="ECO:0007669"/>
    <property type="project" value="TreeGrafter"/>
</dbReference>
<dbReference type="Pfam" id="PF10587">
    <property type="entry name" value="EF-1_beta_acid"/>
    <property type="match status" value="1"/>
</dbReference>
<feature type="compositionally biased region" description="Acidic residues" evidence="5">
    <location>
        <begin position="90"/>
        <end position="110"/>
    </location>
</feature>
<feature type="domain" description="Elongation factor 1 beta central acidic region eukaryote" evidence="7">
    <location>
        <begin position="100"/>
        <end position="126"/>
    </location>
</feature>
<dbReference type="OrthoDB" id="331763at2759"/>
<dbReference type="STRING" id="1754190.A0A1Y2D0I4"/>
<evidence type="ECO:0000259" key="7">
    <source>
        <dbReference type="SMART" id="SM01182"/>
    </source>
</evidence>
<evidence type="ECO:0000256" key="2">
    <source>
        <dbReference type="ARBA" id="ARBA00017600"/>
    </source>
</evidence>
<dbReference type="GO" id="GO:0005829">
    <property type="term" value="C:cytosol"/>
    <property type="evidence" value="ECO:0007669"/>
    <property type="project" value="TreeGrafter"/>
</dbReference>
<dbReference type="CDD" id="cd10308">
    <property type="entry name" value="GST_C_eEF1b_like"/>
    <property type="match status" value="1"/>
</dbReference>
<dbReference type="InterPro" id="IPR036282">
    <property type="entry name" value="Glutathione-S-Trfase_C_sf"/>
</dbReference>
<dbReference type="GO" id="GO:0005853">
    <property type="term" value="C:eukaryotic translation elongation factor 1 complex"/>
    <property type="evidence" value="ECO:0007669"/>
    <property type="project" value="InterPro"/>
</dbReference>
<comment type="caution">
    <text evidence="8">The sequence shown here is derived from an EMBL/GenBank/DDBJ whole genome shotgun (WGS) entry which is preliminary data.</text>
</comment>
<dbReference type="InterPro" id="IPR014717">
    <property type="entry name" value="Transl_elong_EF1B/ribsomal_bS6"/>
</dbReference>
<dbReference type="InterPro" id="IPR018940">
    <property type="entry name" value="EF-1_beta_acid_region_euk"/>
</dbReference>
<keyword evidence="3 8" id="KW-0251">Elongation factor</keyword>
<dbReference type="SUPFAM" id="SSF54984">
    <property type="entry name" value="eEF-1beta-like"/>
    <property type="match status" value="1"/>
</dbReference>
<keyword evidence="9" id="KW-1185">Reference proteome</keyword>
<dbReference type="SMART" id="SM01182">
    <property type="entry name" value="EF-1_beta_acid"/>
    <property type="match status" value="1"/>
</dbReference>
<dbReference type="EMBL" id="MCOG01000092">
    <property type="protein sequence ID" value="ORY52791.1"/>
    <property type="molecule type" value="Genomic_DNA"/>
</dbReference>
<proteinExistence type="inferred from homology"/>
<dbReference type="AlphaFoldDB" id="A0A1Y2D0I4"/>
<dbReference type="FunFam" id="3.30.70.60:FF:000001">
    <property type="entry name" value="Elongation factor 1-beta 1 like"/>
    <property type="match status" value="1"/>
</dbReference>
<dbReference type="Pfam" id="PF00736">
    <property type="entry name" value="EF1_GNE"/>
    <property type="match status" value="1"/>
</dbReference>
<evidence type="ECO:0000256" key="4">
    <source>
        <dbReference type="ARBA" id="ARBA00022917"/>
    </source>
</evidence>
<organism evidence="8 9">
    <name type="scientific">Neocallimastix californiae</name>
    <dbReference type="NCBI Taxonomy" id="1754190"/>
    <lineage>
        <taxon>Eukaryota</taxon>
        <taxon>Fungi</taxon>
        <taxon>Fungi incertae sedis</taxon>
        <taxon>Chytridiomycota</taxon>
        <taxon>Chytridiomycota incertae sedis</taxon>
        <taxon>Neocallimastigomycetes</taxon>
        <taxon>Neocallimastigales</taxon>
        <taxon>Neocallimastigaceae</taxon>
        <taxon>Neocallimastix</taxon>
    </lineage>
</organism>
<protein>
    <recommendedName>
        <fullName evidence="2">Elongation factor 1-beta</fullName>
    </recommendedName>
</protein>
<dbReference type="InterPro" id="IPR036219">
    <property type="entry name" value="eEF-1beta-like_sf"/>
</dbReference>
<dbReference type="InterPro" id="IPR014038">
    <property type="entry name" value="EF1B_bsu/dsu_GNE"/>
</dbReference>
<comment type="similarity">
    <text evidence="1">Belongs to the EF-1-beta/EF-1-delta family.</text>
</comment>
<dbReference type="FunFam" id="1.20.1050.130:FF:000001">
    <property type="entry name" value="Putative Elongation factor 1-beta"/>
    <property type="match status" value="1"/>
</dbReference>
<feature type="region of interest" description="Disordered" evidence="5">
    <location>
        <begin position="73"/>
        <end position="110"/>
    </location>
</feature>
<evidence type="ECO:0000313" key="8">
    <source>
        <dbReference type="EMBL" id="ORY52791.1"/>
    </source>
</evidence>
<sequence length="221" mass="23907">MFSNLTSPAGLEALNNFLADKSYIEGYNASQADVAVYKAVGSAPNAAKYPNAARWYAHIASYANEFASLPGEKKPASAYGPAAPAAAPAADDDDDDDDDLFGSDSETDEEAEKLKAQRLEEYRKKKAAKPQEAAKSLVILDVKPWDDETPMAELEKGVREVAMDGLLWGSSKLVDIGYGIKKLQITCVIEDAKVGTDDLIDEIMELSDYVQSVDIASFNKL</sequence>
<dbReference type="Proteomes" id="UP000193920">
    <property type="component" value="Unassembled WGS sequence"/>
</dbReference>
<feature type="domain" description="Translation elongation factor EF1B beta/delta subunit guanine nucleotide exchange" evidence="6">
    <location>
        <begin position="135"/>
        <end position="221"/>
    </location>
</feature>